<dbReference type="VEuPathDB" id="FungiDB:FGRAMPH1_01G02343"/>
<evidence type="ECO:0000313" key="4">
    <source>
        <dbReference type="Proteomes" id="UP000070720"/>
    </source>
</evidence>
<organism evidence="2 4">
    <name type="scientific">Gibberella zeae (strain ATCC MYA-4620 / CBS 123657 / FGSC 9075 / NRRL 31084 / PH-1)</name>
    <name type="common">Wheat head blight fungus</name>
    <name type="synonym">Fusarium graminearum</name>
    <dbReference type="NCBI Taxonomy" id="229533"/>
    <lineage>
        <taxon>Eukaryota</taxon>
        <taxon>Fungi</taxon>
        <taxon>Dikarya</taxon>
        <taxon>Ascomycota</taxon>
        <taxon>Pezizomycotina</taxon>
        <taxon>Sordariomycetes</taxon>
        <taxon>Hypocreomycetidae</taxon>
        <taxon>Hypocreales</taxon>
        <taxon>Nectriaceae</taxon>
        <taxon>Fusarium</taxon>
    </lineage>
</organism>
<keyword evidence="4" id="KW-1185">Reference proteome</keyword>
<name>A0A098D212_GIBZE</name>
<evidence type="ECO:0000256" key="1">
    <source>
        <dbReference type="SAM" id="SignalP"/>
    </source>
</evidence>
<reference evidence="3" key="4">
    <citation type="submission" date="2017-01" db="UniProtKB">
        <authorList>
            <consortium name="EnsemblFungi"/>
        </authorList>
    </citation>
    <scope>IDENTIFICATION</scope>
    <source>
        <strain evidence="3">PH-1 / ATCC MYA-4620 / FGSC 9075 / NRRL 31084</strain>
    </source>
</reference>
<dbReference type="InParanoid" id="A0A098D212"/>
<keyword evidence="1" id="KW-0732">Signal</keyword>
<protein>
    <submittedName>
        <fullName evidence="2">Chromosome 1, complete genome</fullName>
    </submittedName>
</protein>
<accession>A0A0E0RNZ8</accession>
<reference evidence="3 4" key="2">
    <citation type="journal article" date="2010" name="Nature">
        <title>Comparative genomics reveals mobile pathogenicity chromosomes in Fusarium.</title>
        <authorList>
            <person name="Ma L.J."/>
            <person name="van der Does H.C."/>
            <person name="Borkovich K.A."/>
            <person name="Coleman J.J."/>
            <person name="Daboussi M.J."/>
            <person name="Di Pietro A."/>
            <person name="Dufresne M."/>
            <person name="Freitag M."/>
            <person name="Grabherr M."/>
            <person name="Henrissat B."/>
            <person name="Houterman P.M."/>
            <person name="Kang S."/>
            <person name="Shim W.B."/>
            <person name="Woloshuk C."/>
            <person name="Xie X."/>
            <person name="Xu J.R."/>
            <person name="Antoniw J."/>
            <person name="Baker S.E."/>
            <person name="Bluhm B.H."/>
            <person name="Breakspear A."/>
            <person name="Brown D.W."/>
            <person name="Butchko R.A."/>
            <person name="Chapman S."/>
            <person name="Coulson R."/>
            <person name="Coutinho P.M."/>
            <person name="Danchin E.G."/>
            <person name="Diener A."/>
            <person name="Gale L.R."/>
            <person name="Gardiner D.M."/>
            <person name="Goff S."/>
            <person name="Hammond-Kosack K.E."/>
            <person name="Hilburn K."/>
            <person name="Hua-Van A."/>
            <person name="Jonkers W."/>
            <person name="Kazan K."/>
            <person name="Kodira C.D."/>
            <person name="Koehrsen M."/>
            <person name="Kumar L."/>
            <person name="Lee Y.H."/>
            <person name="Li L."/>
            <person name="Manners J.M."/>
            <person name="Miranda-Saavedra D."/>
            <person name="Mukherjee M."/>
            <person name="Park G."/>
            <person name="Park J."/>
            <person name="Park S.Y."/>
            <person name="Proctor R.H."/>
            <person name="Regev A."/>
            <person name="Ruiz-Roldan M.C."/>
            <person name="Sain D."/>
            <person name="Sakthikumar S."/>
            <person name="Sykes S."/>
            <person name="Schwartz D.C."/>
            <person name="Turgeon B.G."/>
            <person name="Wapinski I."/>
            <person name="Yoder O."/>
            <person name="Young S."/>
            <person name="Zeng Q."/>
            <person name="Zhou S."/>
            <person name="Galagan J."/>
            <person name="Cuomo C.A."/>
            <person name="Kistler H.C."/>
            <person name="Rep M."/>
        </authorList>
    </citation>
    <scope>GENOME REANNOTATION</scope>
    <source>
        <strain evidence="4">ATCC MYA-4620 / CBS 123657 / FGSC 9075 / NRRL 31084 / PH-1</strain>
        <strain evidence="3">PH-1 / ATCC MYA-4620 / FGSC 9075 / NRRL 31084</strain>
    </source>
</reference>
<evidence type="ECO:0000313" key="3">
    <source>
        <dbReference type="EnsemblFungi" id="CEF72973"/>
    </source>
</evidence>
<dbReference type="EMBL" id="HG970332">
    <property type="protein sequence ID" value="CEF72973.1"/>
    <property type="molecule type" value="Genomic_DNA"/>
</dbReference>
<dbReference type="AlphaFoldDB" id="A0A098D212"/>
<accession>A0A098D212</accession>
<proteinExistence type="predicted"/>
<reference evidence="3 4" key="1">
    <citation type="journal article" date="2007" name="Science">
        <title>The Fusarium graminearum genome reveals a link between localized polymorphism and pathogen specialization.</title>
        <authorList>
            <person name="Cuomo C.A."/>
            <person name="Gueldener U."/>
            <person name="Xu J.-R."/>
            <person name="Trail F."/>
            <person name="Turgeon B.G."/>
            <person name="Di Pietro A."/>
            <person name="Walton J.D."/>
            <person name="Ma L.-J."/>
            <person name="Baker S.E."/>
            <person name="Rep M."/>
            <person name="Adam G."/>
            <person name="Antoniw J."/>
            <person name="Baldwin T."/>
            <person name="Calvo S.E."/>
            <person name="Chang Y.-L."/>
            <person name="DeCaprio D."/>
            <person name="Gale L.R."/>
            <person name="Gnerre S."/>
            <person name="Goswami R.S."/>
            <person name="Hammond-Kosack K."/>
            <person name="Harris L.J."/>
            <person name="Hilburn K."/>
            <person name="Kennell J.C."/>
            <person name="Kroken S."/>
            <person name="Magnuson J.K."/>
            <person name="Mannhaupt G."/>
            <person name="Mauceli E.W."/>
            <person name="Mewes H.-W."/>
            <person name="Mitterbauer R."/>
            <person name="Muehlbauer G."/>
            <person name="Muensterkoetter M."/>
            <person name="Nelson D."/>
            <person name="O'Donnell K."/>
            <person name="Ouellet T."/>
            <person name="Qi W."/>
            <person name="Quesneville H."/>
            <person name="Roncero M.I.G."/>
            <person name="Seong K.-Y."/>
            <person name="Tetko I.V."/>
            <person name="Urban M."/>
            <person name="Waalwijk C."/>
            <person name="Ward T.J."/>
            <person name="Yao J."/>
            <person name="Birren B.W."/>
            <person name="Kistler H.C."/>
        </authorList>
    </citation>
    <scope>NUCLEOTIDE SEQUENCE [LARGE SCALE GENOMIC DNA]</scope>
    <source>
        <strain evidence="4">ATCC MYA-4620 / CBS 123657 / FGSC 9075 / NRRL 31084 / PH-1</strain>
        <strain evidence="3">PH-1 / ATCC MYA-4620 / FGSC 9075 / NRRL 31084</strain>
    </source>
</reference>
<dbReference type="EnsemblFungi" id="CEF72973">
    <property type="protein sequence ID" value="CEF72973"/>
    <property type="gene ID" value="FGRRES_15102"/>
</dbReference>
<evidence type="ECO:0000313" key="2">
    <source>
        <dbReference type="EMBL" id="CEF72973.1"/>
    </source>
</evidence>
<feature type="signal peptide" evidence="1">
    <location>
        <begin position="1"/>
        <end position="16"/>
    </location>
</feature>
<dbReference type="Proteomes" id="UP000070720">
    <property type="component" value="Chromosome 1"/>
</dbReference>
<feature type="chain" id="PRO_5010018598" evidence="1">
    <location>
        <begin position="17"/>
        <end position="65"/>
    </location>
</feature>
<gene>
    <name evidence="2" type="ORF">FGRAMPH1_01T02343</name>
</gene>
<reference evidence="2 4" key="3">
    <citation type="journal article" date="2015" name="BMC Genomics">
        <title>The completed genome sequence of the pathogenic ascomycete fungus Fusarium graminearum.</title>
        <authorList>
            <person name="King R."/>
            <person name="Urban M."/>
            <person name="Hammond-Kosack M.C."/>
            <person name="Hassani-Pak K."/>
            <person name="Hammond-Kosack K.E."/>
        </authorList>
    </citation>
    <scope>NUCLEOTIDE SEQUENCE [LARGE SCALE GENOMIC DNA]</scope>
    <source>
        <strain evidence="4">ATCC MYA-4620 / CBS 123657 / FGSC 9075 / NRRL 31084 / PH-1</strain>
        <strain evidence="2">PH-1</strain>
    </source>
</reference>
<sequence>MFVAIVAILQINVTYANPARPITLHHLSLNHRNYLVLMYFIKASAVDKIVGPRPREPGIKIPKAR</sequence>